<evidence type="ECO:0000313" key="1">
    <source>
        <dbReference type="EMBL" id="AZV02248.1"/>
    </source>
</evidence>
<organism evidence="1 2">
    <name type="scientific">Pectobacterium phage Arno18</name>
    <dbReference type="NCBI Taxonomy" id="2500578"/>
    <lineage>
        <taxon>Viruses</taxon>
        <taxon>Duplodnaviria</taxon>
        <taxon>Heunggongvirae</taxon>
        <taxon>Uroviricota</taxon>
        <taxon>Caudoviricetes</taxon>
        <taxon>Andersonviridae</taxon>
        <taxon>Andersonviridae incertae sedis</taxon>
        <taxon>Arnovirus</taxon>
        <taxon>Arnovirus arno18</taxon>
    </lineage>
</organism>
<protein>
    <submittedName>
        <fullName evidence="1">Uncharacterized protein</fullName>
    </submittedName>
</protein>
<evidence type="ECO:0000313" key="2">
    <source>
        <dbReference type="Proteomes" id="UP000434907"/>
    </source>
</evidence>
<accession>A0A678ZK04</accession>
<reference evidence="1 2" key="1">
    <citation type="submission" date="2018-12" db="EMBL/GenBank/DDBJ databases">
        <authorList>
            <person name="Shneider M.M."/>
            <person name="Kabilov M.R."/>
            <person name="Miroshnikov K.A."/>
        </authorList>
    </citation>
    <scope>NUCLEOTIDE SEQUENCE [LARGE SCALE GENOMIC DNA]</scope>
</reference>
<proteinExistence type="predicted"/>
<sequence length="119" mass="13101">MSLQYKISAVIIALIVAFCAGVKVANWHNDSVELSAQKAAEKVAEKFQVDQKAIATNVSTSLTEWRQSNVIIQEKIIREKLQPVFSNECLSPEYQRMFNEQTNSRAASGSGKPTAKAGN</sequence>
<dbReference type="Proteomes" id="UP000434907">
    <property type="component" value="Segment"/>
</dbReference>
<keyword evidence="2" id="KW-1185">Reference proteome</keyword>
<gene>
    <name evidence="1" type="ORF">Arno18_62</name>
</gene>
<dbReference type="EMBL" id="MK290738">
    <property type="protein sequence ID" value="AZV02248.1"/>
    <property type="molecule type" value="Genomic_DNA"/>
</dbReference>
<name>A0A678ZK04_9CAUD</name>